<dbReference type="AlphaFoldDB" id="A0A6J4K785"/>
<organism evidence="2">
    <name type="scientific">uncultured Chloroflexia bacterium</name>
    <dbReference type="NCBI Taxonomy" id="1672391"/>
    <lineage>
        <taxon>Bacteria</taxon>
        <taxon>Bacillati</taxon>
        <taxon>Chloroflexota</taxon>
        <taxon>Chloroflexia</taxon>
        <taxon>environmental samples</taxon>
    </lineage>
</organism>
<sequence length="200" mass="20962">MRKSTLSLAVLLACLCLTSCAPVIVGRTPQPAAPGEWKFSLNAGYPSNIGYPPNQVPVAQPVNLFLSRGVGGNTEVNGTLTLPYGGTPLRLGGKTLLVDDMVPVAVDYGVSLPAIVFDAGLLFSYPQPGVEPYGALRGFVTSPTSLPGLWGALTVGADIPVVRGNFFVEVTAHTMTPTPFYDSPQPPIGFSIVPALGYRF</sequence>
<feature type="signal peptide" evidence="1">
    <location>
        <begin position="1"/>
        <end position="21"/>
    </location>
</feature>
<feature type="chain" id="PRO_5026701404" description="Lipoprotein" evidence="1">
    <location>
        <begin position="22"/>
        <end position="200"/>
    </location>
</feature>
<reference evidence="2" key="1">
    <citation type="submission" date="2020-02" db="EMBL/GenBank/DDBJ databases">
        <authorList>
            <person name="Meier V. D."/>
        </authorList>
    </citation>
    <scope>NUCLEOTIDE SEQUENCE</scope>
    <source>
        <strain evidence="2">AVDCRST_MAG93</strain>
    </source>
</reference>
<evidence type="ECO:0000313" key="2">
    <source>
        <dbReference type="EMBL" id="CAA9297551.1"/>
    </source>
</evidence>
<gene>
    <name evidence="2" type="ORF">AVDCRST_MAG93-4368</name>
</gene>
<dbReference type="EMBL" id="CADCTR010001468">
    <property type="protein sequence ID" value="CAA9297551.1"/>
    <property type="molecule type" value="Genomic_DNA"/>
</dbReference>
<keyword evidence="1" id="KW-0732">Signal</keyword>
<evidence type="ECO:0000256" key="1">
    <source>
        <dbReference type="SAM" id="SignalP"/>
    </source>
</evidence>
<protein>
    <recommendedName>
        <fullName evidence="3">Lipoprotein</fullName>
    </recommendedName>
</protein>
<evidence type="ECO:0008006" key="3">
    <source>
        <dbReference type="Google" id="ProtNLM"/>
    </source>
</evidence>
<proteinExistence type="predicted"/>
<name>A0A6J4K785_9CHLR</name>
<accession>A0A6J4K785</accession>